<name>A0A6A4GNG9_9AGAR</name>
<dbReference type="EMBL" id="ML769808">
    <property type="protein sequence ID" value="KAE9387322.1"/>
    <property type="molecule type" value="Genomic_DNA"/>
</dbReference>
<protein>
    <submittedName>
        <fullName evidence="1">Uncharacterized protein</fullName>
    </submittedName>
</protein>
<accession>A0A6A4GNG9</accession>
<sequence>MIKSPIERRGISAMIEPFPRATVWIVFGSADPYLFLHGLPAGRLYIINSPPGLGRSSVITMLSSSYDKLVSEYDQLWRTEIPRFPYSRSSLVLAFDFLFMNEPSQLALDLPSRVLSGVEIFITKYAKVLGVDVKGANELSNQIHQKGWREAIPELMKYVVKLRVPLICIIDSFDDMAIVAWCRALKPTLHRTIGNLRFFFQQLSKYLLHGDHLGGISQNRVYMFGTCCGPDTLFSGIPLQDLTNKAALKSLFGFSSHNVHILVQEMFCAQSNEDIDAIAARLRKKCREYTVHYQEGGVSDSVYYPREVLHHLENEYSSNSSMDRIIPPVATAPAQHFDVAKLIRNFIAAKFENMDNFHLVNVLAWNRHPIHPAHLLDDNNLTPALLTSLLVDFGFYKATLVYNASSELEPGYIPYTALLKNLERHPINFNVELIIDRVSRYLQQFSTRAASLKFEETLQFSLKWLFPEFDVAMEVAVFNKGEGFADLFIITNETYFIVELKNLALDRFIGVTAEQLKNSPSPEKILYSSYFPPGKKGQTSRQNSYRVGELLEAAKVQATRYAKAVQQGKPNWHGGLGVPIIGSDNAEWITIAEKNHPQEIPICTFVILLLGGSRILSAECERISTRVCYQPGPKLKGWRSFLKTLNYRL</sequence>
<evidence type="ECO:0000313" key="1">
    <source>
        <dbReference type="EMBL" id="KAE9387322.1"/>
    </source>
</evidence>
<gene>
    <name evidence="1" type="ORF">BT96DRAFT_948449</name>
</gene>
<keyword evidence="2" id="KW-1185">Reference proteome</keyword>
<evidence type="ECO:0000313" key="2">
    <source>
        <dbReference type="Proteomes" id="UP000799118"/>
    </source>
</evidence>
<dbReference type="Proteomes" id="UP000799118">
    <property type="component" value="Unassembled WGS sequence"/>
</dbReference>
<proteinExistence type="predicted"/>
<organism evidence="1 2">
    <name type="scientific">Gymnopus androsaceus JB14</name>
    <dbReference type="NCBI Taxonomy" id="1447944"/>
    <lineage>
        <taxon>Eukaryota</taxon>
        <taxon>Fungi</taxon>
        <taxon>Dikarya</taxon>
        <taxon>Basidiomycota</taxon>
        <taxon>Agaricomycotina</taxon>
        <taxon>Agaricomycetes</taxon>
        <taxon>Agaricomycetidae</taxon>
        <taxon>Agaricales</taxon>
        <taxon>Marasmiineae</taxon>
        <taxon>Omphalotaceae</taxon>
        <taxon>Gymnopus</taxon>
    </lineage>
</organism>
<dbReference type="AlphaFoldDB" id="A0A6A4GNG9"/>
<reference evidence="1" key="1">
    <citation type="journal article" date="2019" name="Environ. Microbiol.">
        <title>Fungal ecological strategies reflected in gene transcription - a case study of two litter decomposers.</title>
        <authorList>
            <person name="Barbi F."/>
            <person name="Kohler A."/>
            <person name="Barry K."/>
            <person name="Baskaran P."/>
            <person name="Daum C."/>
            <person name="Fauchery L."/>
            <person name="Ihrmark K."/>
            <person name="Kuo A."/>
            <person name="LaButti K."/>
            <person name="Lipzen A."/>
            <person name="Morin E."/>
            <person name="Grigoriev I.V."/>
            <person name="Henrissat B."/>
            <person name="Lindahl B."/>
            <person name="Martin F."/>
        </authorList>
    </citation>
    <scope>NUCLEOTIDE SEQUENCE</scope>
    <source>
        <strain evidence="1">JB14</strain>
    </source>
</reference>